<dbReference type="AlphaFoldDB" id="A0A371FB61"/>
<feature type="region of interest" description="Disordered" evidence="1">
    <location>
        <begin position="1"/>
        <end position="49"/>
    </location>
</feature>
<feature type="compositionally biased region" description="Low complexity" evidence="1">
    <location>
        <begin position="25"/>
        <end position="44"/>
    </location>
</feature>
<feature type="non-terminal residue" evidence="2">
    <location>
        <position position="1"/>
    </location>
</feature>
<name>A0A371FB61_MUCPR</name>
<dbReference type="Proteomes" id="UP000257109">
    <property type="component" value="Unassembled WGS sequence"/>
</dbReference>
<dbReference type="CDD" id="cd00303">
    <property type="entry name" value="retropepsin_like"/>
    <property type="match status" value="1"/>
</dbReference>
<dbReference type="PANTHER" id="PTHR35046">
    <property type="entry name" value="ZINC KNUCKLE (CCHC-TYPE) FAMILY PROTEIN"/>
    <property type="match status" value="1"/>
</dbReference>
<keyword evidence="3" id="KW-1185">Reference proteome</keyword>
<accession>A0A371FB61</accession>
<comment type="caution">
    <text evidence="2">The sequence shown here is derived from an EMBL/GenBank/DDBJ whole genome shotgun (WGS) entry which is preliminary data.</text>
</comment>
<feature type="compositionally biased region" description="Polar residues" evidence="1">
    <location>
        <begin position="1"/>
        <end position="10"/>
    </location>
</feature>
<organism evidence="2 3">
    <name type="scientific">Mucuna pruriens</name>
    <name type="common">Velvet bean</name>
    <name type="synonym">Dolichos pruriens</name>
    <dbReference type="NCBI Taxonomy" id="157652"/>
    <lineage>
        <taxon>Eukaryota</taxon>
        <taxon>Viridiplantae</taxon>
        <taxon>Streptophyta</taxon>
        <taxon>Embryophyta</taxon>
        <taxon>Tracheophyta</taxon>
        <taxon>Spermatophyta</taxon>
        <taxon>Magnoliopsida</taxon>
        <taxon>eudicotyledons</taxon>
        <taxon>Gunneridae</taxon>
        <taxon>Pentapetalae</taxon>
        <taxon>rosids</taxon>
        <taxon>fabids</taxon>
        <taxon>Fabales</taxon>
        <taxon>Fabaceae</taxon>
        <taxon>Papilionoideae</taxon>
        <taxon>50 kb inversion clade</taxon>
        <taxon>NPAAA clade</taxon>
        <taxon>indigoferoid/millettioid clade</taxon>
        <taxon>Phaseoleae</taxon>
        <taxon>Mucuna</taxon>
    </lineage>
</organism>
<gene>
    <name evidence="2" type="ORF">CR513_44574</name>
</gene>
<evidence type="ECO:0000313" key="2">
    <source>
        <dbReference type="EMBL" id="RDX75531.1"/>
    </source>
</evidence>
<reference evidence="2" key="1">
    <citation type="submission" date="2018-05" db="EMBL/GenBank/DDBJ databases">
        <title>Draft genome of Mucuna pruriens seed.</title>
        <authorList>
            <person name="Nnadi N.E."/>
            <person name="Vos R."/>
            <person name="Hasami M.H."/>
            <person name="Devisetty U.K."/>
            <person name="Aguiy J.C."/>
        </authorList>
    </citation>
    <scope>NUCLEOTIDE SEQUENCE [LARGE SCALE GENOMIC DNA]</scope>
    <source>
        <strain evidence="2">JCA_2017</strain>
    </source>
</reference>
<dbReference type="PANTHER" id="PTHR35046:SF9">
    <property type="entry name" value="RNA-DIRECTED DNA POLYMERASE"/>
    <property type="match status" value="1"/>
</dbReference>
<evidence type="ECO:0000256" key="1">
    <source>
        <dbReference type="SAM" id="MobiDB-lite"/>
    </source>
</evidence>
<sequence length="226" mass="25570">MKRSSIPQCQKTERTLPIMQKGGTINNDSSRIKSSSISNSDASSEYSPDDEGDLLMRDNIFHTCCHVARQLCSIIIDGGSSVNISRSRLVEKLKLPTLAHPRPYKSQWLNSEGELAVSLVFTLGKYEDGVLYYVVSMEATHILLRRPWQYDRMVTHDRVTNGFSFVHRGQKVTLKPLSPKEVNEDQDIPHGLLPIRGIKSQIDFTMEASLPNKYRANPKKSKEIPQ</sequence>
<protein>
    <submittedName>
        <fullName evidence="2">Uncharacterized protein</fullName>
    </submittedName>
</protein>
<proteinExistence type="predicted"/>
<evidence type="ECO:0000313" key="3">
    <source>
        <dbReference type="Proteomes" id="UP000257109"/>
    </source>
</evidence>
<dbReference type="OrthoDB" id="1747743at2759"/>
<dbReference type="EMBL" id="QJKJ01009812">
    <property type="protein sequence ID" value="RDX75531.1"/>
    <property type="molecule type" value="Genomic_DNA"/>
</dbReference>